<sequence>MEKKIAVCKLTKPLCGTSQPRDQEDNSCGGHTFGQASGISVMVSKVTQQAESQGSSTDDGFGIEVPQKSSLSLSAVVSFPPPSAKWMRWWSRDTQGDPHLRVCSFRFLRHTVRGKEKEVCDRNVLES</sequence>
<dbReference type="EMBL" id="BMAW01092618">
    <property type="protein sequence ID" value="GFS55942.1"/>
    <property type="molecule type" value="Genomic_DNA"/>
</dbReference>
<keyword evidence="2" id="KW-1185">Reference proteome</keyword>
<gene>
    <name evidence="1" type="ORF">NPIL_507451</name>
</gene>
<proteinExistence type="predicted"/>
<protein>
    <submittedName>
        <fullName evidence="1">Uncharacterized protein</fullName>
    </submittedName>
</protein>
<name>A0A8X6MIC2_NEPPI</name>
<comment type="caution">
    <text evidence="1">The sequence shown here is derived from an EMBL/GenBank/DDBJ whole genome shotgun (WGS) entry which is preliminary data.</text>
</comment>
<dbReference type="Proteomes" id="UP000887013">
    <property type="component" value="Unassembled WGS sequence"/>
</dbReference>
<evidence type="ECO:0000313" key="1">
    <source>
        <dbReference type="EMBL" id="GFS55942.1"/>
    </source>
</evidence>
<evidence type="ECO:0000313" key="2">
    <source>
        <dbReference type="Proteomes" id="UP000887013"/>
    </source>
</evidence>
<dbReference type="AlphaFoldDB" id="A0A8X6MIC2"/>
<accession>A0A8X6MIC2</accession>
<reference evidence="1" key="1">
    <citation type="submission" date="2020-08" db="EMBL/GenBank/DDBJ databases">
        <title>Multicomponent nature underlies the extraordinary mechanical properties of spider dragline silk.</title>
        <authorList>
            <person name="Kono N."/>
            <person name="Nakamura H."/>
            <person name="Mori M."/>
            <person name="Yoshida Y."/>
            <person name="Ohtoshi R."/>
            <person name="Malay A.D."/>
            <person name="Moran D.A.P."/>
            <person name="Tomita M."/>
            <person name="Numata K."/>
            <person name="Arakawa K."/>
        </authorList>
    </citation>
    <scope>NUCLEOTIDE SEQUENCE</scope>
</reference>
<organism evidence="1 2">
    <name type="scientific">Nephila pilipes</name>
    <name type="common">Giant wood spider</name>
    <name type="synonym">Nephila maculata</name>
    <dbReference type="NCBI Taxonomy" id="299642"/>
    <lineage>
        <taxon>Eukaryota</taxon>
        <taxon>Metazoa</taxon>
        <taxon>Ecdysozoa</taxon>
        <taxon>Arthropoda</taxon>
        <taxon>Chelicerata</taxon>
        <taxon>Arachnida</taxon>
        <taxon>Araneae</taxon>
        <taxon>Araneomorphae</taxon>
        <taxon>Entelegynae</taxon>
        <taxon>Araneoidea</taxon>
        <taxon>Nephilidae</taxon>
        <taxon>Nephila</taxon>
    </lineage>
</organism>
<dbReference type="OrthoDB" id="10473802at2759"/>